<evidence type="ECO:0000256" key="13">
    <source>
        <dbReference type="ARBA" id="ARBA00029354"/>
    </source>
</evidence>
<dbReference type="Gene3D" id="3.30.1330.70">
    <property type="entry name" value="Holliday junction resolvase RusA"/>
    <property type="match status" value="1"/>
</dbReference>
<dbReference type="Pfam" id="PF05866">
    <property type="entry name" value="RusA"/>
    <property type="match status" value="1"/>
</dbReference>
<name>A0A6J5KHE6_9CAUD</name>
<evidence type="ECO:0000256" key="6">
    <source>
        <dbReference type="ARBA" id="ARBA00022723"/>
    </source>
</evidence>
<comment type="similarity">
    <text evidence="2">Belongs to the RusA family.</text>
</comment>
<evidence type="ECO:0000256" key="8">
    <source>
        <dbReference type="ARBA" id="ARBA00022763"/>
    </source>
</evidence>
<dbReference type="EC" id="3.1.21.10" evidence="14"/>
<dbReference type="GO" id="GO:0000287">
    <property type="term" value="F:magnesium ion binding"/>
    <property type="evidence" value="ECO:0007669"/>
    <property type="project" value="InterPro"/>
</dbReference>
<comment type="subunit">
    <text evidence="3">Homodimer.</text>
</comment>
<evidence type="ECO:0000256" key="3">
    <source>
        <dbReference type="ARBA" id="ARBA00011738"/>
    </source>
</evidence>
<reference evidence="17" key="1">
    <citation type="submission" date="2020-04" db="EMBL/GenBank/DDBJ databases">
        <authorList>
            <person name="Chiriac C."/>
            <person name="Salcher M."/>
            <person name="Ghai R."/>
            <person name="Kavagutti S V."/>
        </authorList>
    </citation>
    <scope>NUCLEOTIDE SEQUENCE</scope>
</reference>
<evidence type="ECO:0000256" key="14">
    <source>
        <dbReference type="ARBA" id="ARBA00029488"/>
    </source>
</evidence>
<evidence type="ECO:0000256" key="16">
    <source>
        <dbReference type="ARBA" id="ARBA00031953"/>
    </source>
</evidence>
<gene>
    <name evidence="17" type="ORF">UFOVP11_57</name>
</gene>
<evidence type="ECO:0000256" key="15">
    <source>
        <dbReference type="ARBA" id="ARBA00030920"/>
    </source>
</evidence>
<evidence type="ECO:0000256" key="7">
    <source>
        <dbReference type="ARBA" id="ARBA00022759"/>
    </source>
</evidence>
<dbReference type="InterPro" id="IPR036614">
    <property type="entry name" value="RusA-like_sf"/>
</dbReference>
<dbReference type="GO" id="GO:0008821">
    <property type="term" value="F:crossover junction DNA endonuclease activity"/>
    <property type="evidence" value="ECO:0007669"/>
    <property type="project" value="UniProtKB-EC"/>
</dbReference>
<evidence type="ECO:0000256" key="1">
    <source>
        <dbReference type="ARBA" id="ARBA00001946"/>
    </source>
</evidence>
<dbReference type="PIRSF" id="PIRSF001007">
    <property type="entry name" value="RusA"/>
    <property type="match status" value="1"/>
</dbReference>
<keyword evidence="6" id="KW-0479">Metal-binding</keyword>
<dbReference type="GO" id="GO:0006310">
    <property type="term" value="P:DNA recombination"/>
    <property type="evidence" value="ECO:0007669"/>
    <property type="project" value="UniProtKB-KW"/>
</dbReference>
<dbReference type="GO" id="GO:0006281">
    <property type="term" value="P:DNA repair"/>
    <property type="evidence" value="ECO:0007669"/>
    <property type="project" value="UniProtKB-KW"/>
</dbReference>
<keyword evidence="12" id="KW-0234">DNA repair</keyword>
<keyword evidence="8" id="KW-0227">DNA damage</keyword>
<evidence type="ECO:0000256" key="12">
    <source>
        <dbReference type="ARBA" id="ARBA00023204"/>
    </source>
</evidence>
<keyword evidence="7" id="KW-0255">Endonuclease</keyword>
<dbReference type="InterPro" id="IPR008822">
    <property type="entry name" value="Endonuclease_RusA-like"/>
</dbReference>
<keyword evidence="11" id="KW-0233">DNA recombination</keyword>
<organism evidence="17">
    <name type="scientific">uncultured Caudovirales phage</name>
    <dbReference type="NCBI Taxonomy" id="2100421"/>
    <lineage>
        <taxon>Viruses</taxon>
        <taxon>Duplodnaviria</taxon>
        <taxon>Heunggongvirae</taxon>
        <taxon>Uroviricota</taxon>
        <taxon>Caudoviricetes</taxon>
        <taxon>Peduoviridae</taxon>
        <taxon>Maltschvirus</taxon>
        <taxon>Maltschvirus maltsch</taxon>
    </lineage>
</organism>
<sequence>MTENNTNSKVILLLPYPPSINTYWGFQGSRRYLTKKAVDFKKLVWCECMLAGKPSFGKQLVKVSVTWHCPDKRLRDIDNPLKPLFDALVQASVMEDDSQIRAMTVQYGNIKKGGEAVVVIELF</sequence>
<evidence type="ECO:0000256" key="11">
    <source>
        <dbReference type="ARBA" id="ARBA00023172"/>
    </source>
</evidence>
<dbReference type="SUPFAM" id="SSF103084">
    <property type="entry name" value="Holliday junction resolvase RusA"/>
    <property type="match status" value="1"/>
</dbReference>
<comment type="cofactor">
    <cofactor evidence="1">
        <name>Mg(2+)</name>
        <dbReference type="ChEBI" id="CHEBI:18420"/>
    </cofactor>
</comment>
<keyword evidence="10" id="KW-0460">Magnesium</keyword>
<accession>A0A6J5KHE6</accession>
<evidence type="ECO:0000256" key="9">
    <source>
        <dbReference type="ARBA" id="ARBA00022801"/>
    </source>
</evidence>
<protein>
    <recommendedName>
        <fullName evidence="4">Crossover junction endodeoxyribonuclease RusA</fullName>
        <ecNumber evidence="14">3.1.21.10</ecNumber>
    </recommendedName>
    <alternativeName>
        <fullName evidence="15">Holliday junction nuclease RusA</fullName>
    </alternativeName>
    <alternativeName>
        <fullName evidence="16">Holliday junction resolvase</fullName>
    </alternativeName>
</protein>
<evidence type="ECO:0000256" key="2">
    <source>
        <dbReference type="ARBA" id="ARBA00008865"/>
    </source>
</evidence>
<proteinExistence type="inferred from homology"/>
<evidence type="ECO:0000313" key="17">
    <source>
        <dbReference type="EMBL" id="CAB4121474.1"/>
    </source>
</evidence>
<keyword evidence="9" id="KW-0378">Hydrolase</keyword>
<comment type="catalytic activity">
    <reaction evidence="13">
        <text>Endonucleolytic cleavage at a junction such as a reciprocal single-stranded crossover between two homologous DNA duplexes (Holliday junction).</text>
        <dbReference type="EC" id="3.1.21.10"/>
    </reaction>
</comment>
<evidence type="ECO:0000256" key="4">
    <source>
        <dbReference type="ARBA" id="ARBA00014885"/>
    </source>
</evidence>
<evidence type="ECO:0000256" key="10">
    <source>
        <dbReference type="ARBA" id="ARBA00022842"/>
    </source>
</evidence>
<dbReference type="EMBL" id="LR796147">
    <property type="protein sequence ID" value="CAB4121474.1"/>
    <property type="molecule type" value="Genomic_DNA"/>
</dbReference>
<keyword evidence="5" id="KW-0540">Nuclease</keyword>
<dbReference type="InterPro" id="IPR016281">
    <property type="entry name" value="Endonuclease_RusA"/>
</dbReference>
<evidence type="ECO:0000256" key="5">
    <source>
        <dbReference type="ARBA" id="ARBA00022722"/>
    </source>
</evidence>